<evidence type="ECO:0000313" key="1">
    <source>
        <dbReference type="EMBL" id="RVU89206.1"/>
    </source>
</evidence>
<protein>
    <recommendedName>
        <fullName evidence="2">Lipoprotein</fullName>
    </recommendedName>
</protein>
<name>A0A2T4HHD6_9FLAO</name>
<dbReference type="GeneID" id="60759484"/>
<organism evidence="1">
    <name type="scientific">Flavobacterium columnare</name>
    <dbReference type="NCBI Taxonomy" id="996"/>
    <lineage>
        <taxon>Bacteria</taxon>
        <taxon>Pseudomonadati</taxon>
        <taxon>Bacteroidota</taxon>
        <taxon>Flavobacteriia</taxon>
        <taxon>Flavobacteriales</taxon>
        <taxon>Flavobacteriaceae</taxon>
        <taxon>Flavobacterium</taxon>
    </lineage>
</organism>
<accession>A0A2T4HHD6</accession>
<comment type="caution">
    <text evidence="1">The sequence shown here is derived from an EMBL/GenBank/DDBJ whole genome shotgun (WGS) entry which is preliminary data.</text>
</comment>
<dbReference type="RefSeq" id="WP_065213496.1">
    <property type="nucleotide sequence ID" value="NZ_CP016277.1"/>
</dbReference>
<gene>
    <name evidence="1" type="ORF">EJB19_03500</name>
</gene>
<evidence type="ECO:0008006" key="2">
    <source>
        <dbReference type="Google" id="ProtNLM"/>
    </source>
</evidence>
<dbReference type="EMBL" id="RWGX01000003">
    <property type="protein sequence ID" value="RVU89206.1"/>
    <property type="molecule type" value="Genomic_DNA"/>
</dbReference>
<reference evidence="1" key="1">
    <citation type="submission" date="2018-12" db="EMBL/GenBank/DDBJ databases">
        <title>Draft genome sequence of Flaovobacterium columnare BGFS27 isolated from channel catfish in Alabama.</title>
        <authorList>
            <person name="Cai W."/>
            <person name="Arias C."/>
        </authorList>
    </citation>
    <scope>NUCLEOTIDE SEQUENCE [LARGE SCALE GENOMIC DNA]</scope>
    <source>
        <strain evidence="1">BGFS27</strain>
    </source>
</reference>
<sequence length="161" mass="18660">MKRIKVIILGIMLLFSLLSCDNRKIKSSLGLSKYCNCENEIKPDTVFYATKIQLNKRENKNILKFNCANLSIGIASVEDENREGEYCANLYDIECVTDYSKEYILAEKFTYYSSASKHLDATSKDAQNLFFSEIKNIQNLYFEFKMNNNKEIISINKLDIE</sequence>
<dbReference type="PROSITE" id="PS51257">
    <property type="entry name" value="PROKAR_LIPOPROTEIN"/>
    <property type="match status" value="1"/>
</dbReference>
<proteinExistence type="predicted"/>
<dbReference type="AlphaFoldDB" id="A0A2T4HHD6"/>